<evidence type="ECO:0000313" key="2">
    <source>
        <dbReference type="Proteomes" id="UP000030762"/>
    </source>
</evidence>
<accession>T0SC81</accession>
<dbReference type="OrthoDB" id="262547at2759"/>
<dbReference type="Proteomes" id="UP000030762">
    <property type="component" value="Unassembled WGS sequence"/>
</dbReference>
<organism evidence="1 2">
    <name type="scientific">Saprolegnia diclina (strain VS20)</name>
    <dbReference type="NCBI Taxonomy" id="1156394"/>
    <lineage>
        <taxon>Eukaryota</taxon>
        <taxon>Sar</taxon>
        <taxon>Stramenopiles</taxon>
        <taxon>Oomycota</taxon>
        <taxon>Saprolegniomycetes</taxon>
        <taxon>Saprolegniales</taxon>
        <taxon>Saprolegniaceae</taxon>
        <taxon>Saprolegnia</taxon>
    </lineage>
</organism>
<gene>
    <name evidence="1" type="ORF">SDRG_02318</name>
</gene>
<keyword evidence="2" id="KW-1185">Reference proteome</keyword>
<dbReference type="AlphaFoldDB" id="T0SC81"/>
<dbReference type="RefSeq" id="XP_008606121.1">
    <property type="nucleotide sequence ID" value="XM_008607899.1"/>
</dbReference>
<evidence type="ECO:0000313" key="1">
    <source>
        <dbReference type="EMBL" id="EQC40422.1"/>
    </source>
</evidence>
<reference evidence="1 2" key="1">
    <citation type="submission" date="2012-04" db="EMBL/GenBank/DDBJ databases">
        <title>The Genome Sequence of Saprolegnia declina VS20.</title>
        <authorList>
            <consortium name="The Broad Institute Genome Sequencing Platform"/>
            <person name="Russ C."/>
            <person name="Nusbaum C."/>
            <person name="Tyler B."/>
            <person name="van West P."/>
            <person name="Dieguez-Uribeondo J."/>
            <person name="de Bruijn I."/>
            <person name="Tripathy S."/>
            <person name="Jiang R."/>
            <person name="Young S.K."/>
            <person name="Zeng Q."/>
            <person name="Gargeya S."/>
            <person name="Fitzgerald M."/>
            <person name="Haas B."/>
            <person name="Abouelleil A."/>
            <person name="Alvarado L."/>
            <person name="Arachchi H.M."/>
            <person name="Berlin A."/>
            <person name="Chapman S.B."/>
            <person name="Goldberg J."/>
            <person name="Griggs A."/>
            <person name="Gujja S."/>
            <person name="Hansen M."/>
            <person name="Howarth C."/>
            <person name="Imamovic A."/>
            <person name="Larimer J."/>
            <person name="McCowen C."/>
            <person name="Montmayeur A."/>
            <person name="Murphy C."/>
            <person name="Neiman D."/>
            <person name="Pearson M."/>
            <person name="Priest M."/>
            <person name="Roberts A."/>
            <person name="Saif S."/>
            <person name="Shea T."/>
            <person name="Sisk P."/>
            <person name="Sykes S."/>
            <person name="Wortman J."/>
            <person name="Nusbaum C."/>
            <person name="Birren B."/>
        </authorList>
    </citation>
    <scope>NUCLEOTIDE SEQUENCE [LARGE SCALE GENOMIC DNA]</scope>
    <source>
        <strain evidence="1 2">VS20</strain>
    </source>
</reference>
<name>T0SC81_SAPDV</name>
<dbReference type="VEuPathDB" id="FungiDB:SDRG_02318"/>
<proteinExistence type="predicted"/>
<protein>
    <submittedName>
        <fullName evidence="1">Uncharacterized protein</fullName>
    </submittedName>
</protein>
<dbReference type="InParanoid" id="T0SC81"/>
<dbReference type="EMBL" id="JH767136">
    <property type="protein sequence ID" value="EQC40422.1"/>
    <property type="molecule type" value="Genomic_DNA"/>
</dbReference>
<dbReference type="GeneID" id="19943045"/>
<sequence>MMVTLSIKELIPSAVKFRPDGNAVSIAILGRMGIMSLSLLPAKACQLCSFHRDPAKAGSTVCKAWLLLGLLVDQPWTSALTKVVWLIVTTSE</sequence>